<dbReference type="Pfam" id="PF14849">
    <property type="entry name" value="YidC_periplas"/>
    <property type="match status" value="1"/>
</dbReference>
<evidence type="ECO:0000256" key="12">
    <source>
        <dbReference type="ARBA" id="ARBA00033342"/>
    </source>
</evidence>
<dbReference type="GO" id="GO:0005886">
    <property type="term" value="C:plasma membrane"/>
    <property type="evidence" value="ECO:0007669"/>
    <property type="project" value="UniProtKB-SubCell"/>
</dbReference>
<comment type="similarity">
    <text evidence="2">Belongs to the OXA1/ALB3/YidC family. Type 1 subfamily.</text>
</comment>
<evidence type="ECO:0000313" key="17">
    <source>
        <dbReference type="EMBL" id="MPL93065.1"/>
    </source>
</evidence>
<dbReference type="CDD" id="cd20070">
    <property type="entry name" value="5TM_YidC_Alb3"/>
    <property type="match status" value="1"/>
</dbReference>
<dbReference type="Pfam" id="PF02096">
    <property type="entry name" value="60KD_IMP"/>
    <property type="match status" value="1"/>
</dbReference>
<evidence type="ECO:0000256" key="4">
    <source>
        <dbReference type="ARBA" id="ARBA00022448"/>
    </source>
</evidence>
<feature type="domain" description="Membrane insertase YidC/Oxa/ALB C-terminal" evidence="15">
    <location>
        <begin position="388"/>
        <end position="590"/>
    </location>
</feature>
<dbReference type="InterPro" id="IPR028053">
    <property type="entry name" value="Membr_insert_YidC_N"/>
</dbReference>
<sequence length="643" mass="73254">MDKNTILGFVLIAAILIGFSVLNRPSEEDIARQKAYNDSITQVQLAAQQEANKQAQLQQNITAENTAVANDSASMEKFLNAHGDFKSSVYGEEQLFVLENELVKITLSNKGGKVIAAELKNYLSQDSLPVKLFNQEEADFSFTMALRNNHIVNTSALYFQPVSAITKDEAGNQKITFRLQSDADAYFDFTYTLPANDYMLDFVVSSKDVNTIMPLGSNYMIVNWDTKIRQQEKGRQFEERYSTLNYKFISDDMEKLSESKDDSKKISNKLKWVAFKDQYFSSILIAGKDFSNTSLSSKVEPKESDYVKSYAAEMTIDYNPNGNEDLAFKFYFGPNKYKTLAAYDKGVPSDQKLKLRELIPLGWGIFGWVNRFAIIPMFNLFSSFIGNFGIIILLMTIVIKVVLFPLTYKSYVSSAKMRVLKPEIDEINARIPADKPAERQKATMELYQKVGVSPFSGCLPTLLQMPILFAMFMFFPSSIELRGESFLWAKDLSSYDAIVSWDTYIPLITPYFGNHISLFTLLMTITTLLSTKLNMANTATPDQPGAGMMKWMMYLMPIMFMFMFNSYASGLSYYYFISTLISVGQTYIIRATVDEKKLLAQLHAKRVANAKKQPAKKKGGFMERLEKMQKEQEKMLRERNKRK</sequence>
<reference evidence="17" key="1">
    <citation type="submission" date="2019-08" db="EMBL/GenBank/DDBJ databases">
        <authorList>
            <person name="Kucharzyk K."/>
            <person name="Murdoch R.W."/>
            <person name="Higgins S."/>
            <person name="Loffler F."/>
        </authorList>
    </citation>
    <scope>NUCLEOTIDE SEQUENCE</scope>
</reference>
<protein>
    <recommendedName>
        <fullName evidence="3">Membrane protein insertase YidC</fullName>
    </recommendedName>
    <alternativeName>
        <fullName evidence="12">Foldase YidC</fullName>
    </alternativeName>
    <alternativeName>
        <fullName evidence="11">Membrane integrase YidC</fullName>
    </alternativeName>
</protein>
<evidence type="ECO:0000256" key="2">
    <source>
        <dbReference type="ARBA" id="ARBA00010527"/>
    </source>
</evidence>
<evidence type="ECO:0000256" key="9">
    <source>
        <dbReference type="ARBA" id="ARBA00023136"/>
    </source>
</evidence>
<feature type="transmembrane region" description="Helical" evidence="14">
    <location>
        <begin position="6"/>
        <end position="23"/>
    </location>
</feature>
<dbReference type="GO" id="GO:0032977">
    <property type="term" value="F:membrane insertase activity"/>
    <property type="evidence" value="ECO:0007669"/>
    <property type="project" value="InterPro"/>
</dbReference>
<gene>
    <name evidence="17" type="primary">yidC_11</name>
    <name evidence="17" type="ORF">SDC9_39190</name>
</gene>
<dbReference type="HAMAP" id="MF_01810">
    <property type="entry name" value="YidC_type1"/>
    <property type="match status" value="1"/>
</dbReference>
<dbReference type="InterPro" id="IPR001708">
    <property type="entry name" value="YidC/ALB3/OXA1/COX18"/>
</dbReference>
<keyword evidence="5" id="KW-1003">Cell membrane</keyword>
<evidence type="ECO:0000256" key="5">
    <source>
        <dbReference type="ARBA" id="ARBA00022475"/>
    </source>
</evidence>
<feature type="domain" description="Membrane insertase YidC N-terminal" evidence="16">
    <location>
        <begin position="98"/>
        <end position="364"/>
    </location>
</feature>
<evidence type="ECO:0000256" key="8">
    <source>
        <dbReference type="ARBA" id="ARBA00022989"/>
    </source>
</evidence>
<dbReference type="GO" id="GO:0015031">
    <property type="term" value="P:protein transport"/>
    <property type="evidence" value="ECO:0007669"/>
    <property type="project" value="UniProtKB-KW"/>
</dbReference>
<accession>A0A644VP03</accession>
<evidence type="ECO:0000256" key="7">
    <source>
        <dbReference type="ARBA" id="ARBA00022927"/>
    </source>
</evidence>
<dbReference type="Gene3D" id="2.70.98.90">
    <property type="match status" value="1"/>
</dbReference>
<dbReference type="AlphaFoldDB" id="A0A644VP03"/>
<evidence type="ECO:0000256" key="11">
    <source>
        <dbReference type="ARBA" id="ARBA00033245"/>
    </source>
</evidence>
<feature type="region of interest" description="Disordered" evidence="13">
    <location>
        <begin position="610"/>
        <end position="643"/>
    </location>
</feature>
<dbReference type="PRINTS" id="PR00701">
    <property type="entry name" value="60KDINNERMP"/>
</dbReference>
<name>A0A644VP03_9ZZZZ</name>
<dbReference type="GO" id="GO:0051205">
    <property type="term" value="P:protein insertion into membrane"/>
    <property type="evidence" value="ECO:0007669"/>
    <property type="project" value="TreeGrafter"/>
</dbReference>
<evidence type="ECO:0000256" key="10">
    <source>
        <dbReference type="ARBA" id="ARBA00023186"/>
    </source>
</evidence>
<dbReference type="PANTHER" id="PTHR12428">
    <property type="entry name" value="OXA1"/>
    <property type="match status" value="1"/>
</dbReference>
<keyword evidence="6 14" id="KW-0812">Transmembrane</keyword>
<evidence type="ECO:0000259" key="15">
    <source>
        <dbReference type="Pfam" id="PF02096"/>
    </source>
</evidence>
<dbReference type="NCBIfam" id="NF002356">
    <property type="entry name" value="PRK01318.2-3"/>
    <property type="match status" value="1"/>
</dbReference>
<dbReference type="InterPro" id="IPR038221">
    <property type="entry name" value="YidC_periplasmic_sf"/>
</dbReference>
<evidence type="ECO:0000259" key="16">
    <source>
        <dbReference type="Pfam" id="PF14849"/>
    </source>
</evidence>
<keyword evidence="9 14" id="KW-0472">Membrane</keyword>
<dbReference type="EMBL" id="VSSQ01000379">
    <property type="protein sequence ID" value="MPL93065.1"/>
    <property type="molecule type" value="Genomic_DNA"/>
</dbReference>
<dbReference type="CDD" id="cd19961">
    <property type="entry name" value="EcYidC-like_peri"/>
    <property type="match status" value="1"/>
</dbReference>
<dbReference type="InterPro" id="IPR047196">
    <property type="entry name" value="YidC_ALB_C"/>
</dbReference>
<feature type="compositionally biased region" description="Basic and acidic residues" evidence="13">
    <location>
        <begin position="620"/>
        <end position="643"/>
    </location>
</feature>
<keyword evidence="7" id="KW-0653">Protein transport</keyword>
<comment type="subcellular location">
    <subcellularLocation>
        <location evidence="1">Cell inner membrane</location>
        <topology evidence="1">Multi-pass membrane protein</topology>
    </subcellularLocation>
</comment>
<feature type="transmembrane region" description="Helical" evidence="14">
    <location>
        <begin position="384"/>
        <end position="408"/>
    </location>
</feature>
<evidence type="ECO:0000256" key="1">
    <source>
        <dbReference type="ARBA" id="ARBA00004429"/>
    </source>
</evidence>
<feature type="transmembrane region" description="Helical" evidence="14">
    <location>
        <begin position="358"/>
        <end position="378"/>
    </location>
</feature>
<evidence type="ECO:0000256" key="14">
    <source>
        <dbReference type="SAM" id="Phobius"/>
    </source>
</evidence>
<evidence type="ECO:0000256" key="3">
    <source>
        <dbReference type="ARBA" id="ARBA00015325"/>
    </source>
</evidence>
<feature type="transmembrane region" description="Helical" evidence="14">
    <location>
        <begin position="551"/>
        <end position="568"/>
    </location>
</feature>
<feature type="transmembrane region" description="Helical" evidence="14">
    <location>
        <begin position="450"/>
        <end position="475"/>
    </location>
</feature>
<feature type="compositionally biased region" description="Basic residues" evidence="13">
    <location>
        <begin position="610"/>
        <end position="619"/>
    </location>
</feature>
<keyword evidence="8 14" id="KW-1133">Transmembrane helix</keyword>
<proteinExistence type="inferred from homology"/>
<keyword evidence="10" id="KW-0143">Chaperone</keyword>
<keyword evidence="4" id="KW-0813">Transport</keyword>
<organism evidence="17">
    <name type="scientific">bioreactor metagenome</name>
    <dbReference type="NCBI Taxonomy" id="1076179"/>
    <lineage>
        <taxon>unclassified sequences</taxon>
        <taxon>metagenomes</taxon>
        <taxon>ecological metagenomes</taxon>
    </lineage>
</organism>
<dbReference type="NCBIfam" id="TIGR03592">
    <property type="entry name" value="yidC_oxa1_cterm"/>
    <property type="match status" value="1"/>
</dbReference>
<dbReference type="PANTHER" id="PTHR12428:SF65">
    <property type="entry name" value="CYTOCHROME C OXIDASE ASSEMBLY PROTEIN COX18, MITOCHONDRIAL"/>
    <property type="match status" value="1"/>
</dbReference>
<dbReference type="NCBIfam" id="TIGR03593">
    <property type="entry name" value="yidC_nterm"/>
    <property type="match status" value="1"/>
</dbReference>
<dbReference type="InterPro" id="IPR019998">
    <property type="entry name" value="Membr_insert_YidC"/>
</dbReference>
<comment type="caution">
    <text evidence="17">The sequence shown here is derived from an EMBL/GenBank/DDBJ whole genome shotgun (WGS) entry which is preliminary data.</text>
</comment>
<evidence type="ECO:0000256" key="6">
    <source>
        <dbReference type="ARBA" id="ARBA00022692"/>
    </source>
</evidence>
<evidence type="ECO:0000256" key="13">
    <source>
        <dbReference type="SAM" id="MobiDB-lite"/>
    </source>
</evidence>
<dbReference type="InterPro" id="IPR028055">
    <property type="entry name" value="YidC/Oxa/ALB_C"/>
</dbReference>